<evidence type="ECO:0000313" key="2">
    <source>
        <dbReference type="WBParaSite" id="PS1159_v2.g16094.t1"/>
    </source>
</evidence>
<proteinExistence type="predicted"/>
<reference evidence="2" key="1">
    <citation type="submission" date="2022-11" db="UniProtKB">
        <authorList>
            <consortium name="WormBaseParasite"/>
        </authorList>
    </citation>
    <scope>IDENTIFICATION</scope>
</reference>
<organism evidence="1 2">
    <name type="scientific">Panagrolaimus sp. PS1159</name>
    <dbReference type="NCBI Taxonomy" id="55785"/>
    <lineage>
        <taxon>Eukaryota</taxon>
        <taxon>Metazoa</taxon>
        <taxon>Ecdysozoa</taxon>
        <taxon>Nematoda</taxon>
        <taxon>Chromadorea</taxon>
        <taxon>Rhabditida</taxon>
        <taxon>Tylenchina</taxon>
        <taxon>Panagrolaimomorpha</taxon>
        <taxon>Panagrolaimoidea</taxon>
        <taxon>Panagrolaimidae</taxon>
        <taxon>Panagrolaimus</taxon>
    </lineage>
</organism>
<dbReference type="Proteomes" id="UP000887580">
    <property type="component" value="Unplaced"/>
</dbReference>
<protein>
    <submittedName>
        <fullName evidence="2">PH domain-containing protein</fullName>
    </submittedName>
</protein>
<evidence type="ECO:0000313" key="1">
    <source>
        <dbReference type="Proteomes" id="UP000887580"/>
    </source>
</evidence>
<dbReference type="WBParaSite" id="PS1159_v2.g16094.t1">
    <property type="protein sequence ID" value="PS1159_v2.g16094.t1"/>
    <property type="gene ID" value="PS1159_v2.g16094"/>
</dbReference>
<sequence>MHSALTRIKYIFNDHNYTENSNDQSVVELALARITAAIRETCSMETYAPALVDVLDSCLSHKMYIISTGGQIHDSPHCRIASELLSSLFLYHSKKSVMTVSIPVAIKALSSSNHELVRSTSSYLSLAAIHNGKLLAQYAIQIISNIINGNYSLVRVLPQVYPENREPFHAHLSPLFRLLGLSALDTSEKLSLLQLASMVANYKPDLIIPHLLEFEEFLQSQTTCTAVLHIYLSLISKGRVEALINQLLPIKRALRKNAPSQNNLTTMAKVIGHIGKTGTDMACLAIPDLIELCNKSNTQNLPILLKEIESVAEAYPISVQHHLDIIKELSEKQGTNYSVYKRIRGLSIEDKKRSSGKLIDPSSNEEIYLSTSAAKTTPNSRSRNSGLESIESLQSKRSSRIFPNDPIQHQYSNTASANIPPTTIFNINEGNTYLSPSIAPTITTATKARDIGELDRNMKHLADLYKMRSSGSLGHHPKTPSYNNIGQSGSKAAENNEDRQNTPDRNNLYVNNTNQQQSRQSSPTSYQMALLSTPIAIGKDGRVRPLSNNRPHVVKQFVTNRRSKIRRFIQEFTSKYPIPLKCTVEATKSSKARMKIYFVCQLREHQYCLHSNNDSLFVFKTNIPAVWLHLMFLQAEVSSIETSNKVLTQESEEFKTLANCWNTLGKDVTKSREFVTLVTSAFPTIKEQTLILKELQEARYFDDFSCNPILHKWICFSCAHPEKVKSLIKSDSSNMPLLEGQLKEKKGKWKFFKRWHTKYFTLSSAALTYSENTYNTVNERTVNPSIDLRKIRSVKSLTRGRQSRKSLPKSFEIFTEDEKSYVLKASDRNKAEEWFQCLQIAIAKAQNDRRTQSFKK</sequence>
<accession>A0AC35FCV6</accession>
<name>A0AC35FCV6_9BILA</name>